<dbReference type="InterPro" id="IPR007219">
    <property type="entry name" value="XnlR_reg_dom"/>
</dbReference>
<evidence type="ECO:0000313" key="10">
    <source>
        <dbReference type="Proteomes" id="UP001147746"/>
    </source>
</evidence>
<name>A0A9W9PP98_9EURO</name>
<reference evidence="9" key="2">
    <citation type="journal article" date="2023" name="IMA Fungus">
        <title>Comparative genomic study of the Penicillium genus elucidates a diverse pangenome and 15 lateral gene transfer events.</title>
        <authorList>
            <person name="Petersen C."/>
            <person name="Sorensen T."/>
            <person name="Nielsen M.R."/>
            <person name="Sondergaard T.E."/>
            <person name="Sorensen J.L."/>
            <person name="Fitzpatrick D.A."/>
            <person name="Frisvad J.C."/>
            <person name="Nielsen K.L."/>
        </authorList>
    </citation>
    <scope>NUCLEOTIDE SEQUENCE</scope>
    <source>
        <strain evidence="9">IBT 21472</strain>
    </source>
</reference>
<dbReference type="PANTHER" id="PTHR40626">
    <property type="entry name" value="MIP31509P"/>
    <property type="match status" value="1"/>
</dbReference>
<keyword evidence="5" id="KW-0862">Zinc</keyword>
<feature type="region of interest" description="Disordered" evidence="7">
    <location>
        <begin position="1"/>
        <end position="38"/>
    </location>
</feature>
<organism evidence="9 10">
    <name type="scientific">Penicillium atrosanguineum</name>
    <dbReference type="NCBI Taxonomy" id="1132637"/>
    <lineage>
        <taxon>Eukaryota</taxon>
        <taxon>Fungi</taxon>
        <taxon>Dikarya</taxon>
        <taxon>Ascomycota</taxon>
        <taxon>Pezizomycotina</taxon>
        <taxon>Eurotiomycetes</taxon>
        <taxon>Eurotiomycetidae</taxon>
        <taxon>Eurotiales</taxon>
        <taxon>Aspergillaceae</taxon>
        <taxon>Penicillium</taxon>
    </lineage>
</organism>
<gene>
    <name evidence="9" type="ORF">N7476_011585</name>
</gene>
<evidence type="ECO:0000256" key="7">
    <source>
        <dbReference type="SAM" id="MobiDB-lite"/>
    </source>
</evidence>
<comment type="subcellular location">
    <subcellularLocation>
        <location evidence="1">Nucleus</location>
    </subcellularLocation>
</comment>
<protein>
    <recommendedName>
        <fullName evidence="8">Xylanolytic transcriptional activator regulatory domain-containing protein</fullName>
    </recommendedName>
</protein>
<comment type="caution">
    <text evidence="9">The sequence shown here is derived from an EMBL/GenBank/DDBJ whole genome shotgun (WGS) entry which is preliminary data.</text>
</comment>
<dbReference type="PANTHER" id="PTHR40626:SF14">
    <property type="entry name" value="C2H2 TYPE ZINC FINGER DOMAIN PROTEIN (AFU_ORTHOLOGUE AFUA_1G02360)"/>
    <property type="match status" value="1"/>
</dbReference>
<dbReference type="GO" id="GO:0000981">
    <property type="term" value="F:DNA-binding transcription factor activity, RNA polymerase II-specific"/>
    <property type="evidence" value="ECO:0007669"/>
    <property type="project" value="InterPro"/>
</dbReference>
<dbReference type="AlphaFoldDB" id="A0A9W9PP98"/>
<dbReference type="GO" id="GO:0000785">
    <property type="term" value="C:chromatin"/>
    <property type="evidence" value="ECO:0007669"/>
    <property type="project" value="TreeGrafter"/>
</dbReference>
<keyword evidence="4" id="KW-0863">Zinc-finger</keyword>
<reference evidence="9" key="1">
    <citation type="submission" date="2022-12" db="EMBL/GenBank/DDBJ databases">
        <authorList>
            <person name="Petersen C."/>
        </authorList>
    </citation>
    <scope>NUCLEOTIDE SEQUENCE</scope>
    <source>
        <strain evidence="9">IBT 21472</strain>
    </source>
</reference>
<keyword evidence="10" id="KW-1185">Reference proteome</keyword>
<evidence type="ECO:0000256" key="4">
    <source>
        <dbReference type="ARBA" id="ARBA00022771"/>
    </source>
</evidence>
<evidence type="ECO:0000259" key="8">
    <source>
        <dbReference type="Pfam" id="PF04082"/>
    </source>
</evidence>
<dbReference type="GO" id="GO:0006351">
    <property type="term" value="P:DNA-templated transcription"/>
    <property type="evidence" value="ECO:0007669"/>
    <property type="project" value="InterPro"/>
</dbReference>
<dbReference type="InterPro" id="IPR051059">
    <property type="entry name" value="VerF-like"/>
</dbReference>
<sequence length="717" mass="80047">MKGHDRSPDAPTRLNGTWRIKSQRQEPHVPPRGDMPSVKTRCQALSSFVDVSGGTGDINLAENRQVMSTSGQNVLLSPATQPSNVYGSAAPASSSLTLDVVFDGTEELQQQGNRLQERQDRQPPGGLPFFADNHAAVPSWGDFNLSDLDLSWILSDDIILTQPVEAIRARGTPTSMIGNAGHECCFNVHGVERLWYTQLNSDPVDTVPSNPLIGSGMSTFAQGQSRKSDITENHRINLSRRLHLWFAEEPLPSTEFLKLCIQAYFSRFNPVFPILHGATFRPSADNSLVLLSLCSMGSLFLGSSQAAHYGAKLFERLNKAVLTSVKLFLGQLFKKTLLLNRVNQWDRLIIEHVEERVPMVQAALIGQTFGMLSGNPRHLAIVSAFHGTVISWARRAGLFNIPFDLVEIHENEIPDLDQKWRLWARGEEKKRIPCACCPGTFNAPNATTWANLIPEDPSTKSMSSVLFDGTDPFSFRDAESCSPSMFTAYVVLEGIGGAIREDRLLEKFTQSSIENYEQCLLAWYRTYSEGFRDHSDPLCLKILWHWTFMSIFADLERLERAIGKDGPTVAAKEATYCMQWFSSVNSRRCLLHAFLLQKQLESISLYQVLAIHVPRCLFAAAIVWFTYLESAQENLEIPPQEKLDFPEMKIVGVDASYHLVEGIGLRAGNATAVKENTLCVLANTLRRTSHWGISQRFASIVGHLIHGKIFDIEMPPT</sequence>
<dbReference type="EMBL" id="JAPZBO010000010">
    <property type="protein sequence ID" value="KAJ5300028.1"/>
    <property type="molecule type" value="Genomic_DNA"/>
</dbReference>
<evidence type="ECO:0000256" key="1">
    <source>
        <dbReference type="ARBA" id="ARBA00004123"/>
    </source>
</evidence>
<evidence type="ECO:0000256" key="2">
    <source>
        <dbReference type="ARBA" id="ARBA00022723"/>
    </source>
</evidence>
<keyword evidence="3" id="KW-0677">Repeat</keyword>
<evidence type="ECO:0000256" key="5">
    <source>
        <dbReference type="ARBA" id="ARBA00022833"/>
    </source>
</evidence>
<accession>A0A9W9PP98</accession>
<feature type="domain" description="Xylanolytic transcriptional activator regulatory" evidence="8">
    <location>
        <begin position="261"/>
        <end position="436"/>
    </location>
</feature>
<dbReference type="CDD" id="cd12148">
    <property type="entry name" value="fungal_TF_MHR"/>
    <property type="match status" value="1"/>
</dbReference>
<dbReference type="GO" id="GO:0008270">
    <property type="term" value="F:zinc ion binding"/>
    <property type="evidence" value="ECO:0007669"/>
    <property type="project" value="UniProtKB-KW"/>
</dbReference>
<evidence type="ECO:0000256" key="3">
    <source>
        <dbReference type="ARBA" id="ARBA00022737"/>
    </source>
</evidence>
<dbReference type="GO" id="GO:0005634">
    <property type="term" value="C:nucleus"/>
    <property type="evidence" value="ECO:0007669"/>
    <property type="project" value="UniProtKB-SubCell"/>
</dbReference>
<dbReference type="GO" id="GO:0000978">
    <property type="term" value="F:RNA polymerase II cis-regulatory region sequence-specific DNA binding"/>
    <property type="evidence" value="ECO:0007669"/>
    <property type="project" value="InterPro"/>
</dbReference>
<dbReference type="Proteomes" id="UP001147746">
    <property type="component" value="Unassembled WGS sequence"/>
</dbReference>
<evidence type="ECO:0000313" key="9">
    <source>
        <dbReference type="EMBL" id="KAJ5300028.1"/>
    </source>
</evidence>
<evidence type="ECO:0000256" key="6">
    <source>
        <dbReference type="ARBA" id="ARBA00023242"/>
    </source>
</evidence>
<dbReference type="Pfam" id="PF04082">
    <property type="entry name" value="Fungal_trans"/>
    <property type="match status" value="1"/>
</dbReference>
<proteinExistence type="predicted"/>
<keyword evidence="2" id="KW-0479">Metal-binding</keyword>
<keyword evidence="6" id="KW-0539">Nucleus</keyword>